<proteinExistence type="predicted"/>
<organism evidence="2 3">
    <name type="scientific">Rhizobium metallidurans</name>
    <dbReference type="NCBI Taxonomy" id="1265931"/>
    <lineage>
        <taxon>Bacteria</taxon>
        <taxon>Pseudomonadati</taxon>
        <taxon>Pseudomonadota</taxon>
        <taxon>Alphaproteobacteria</taxon>
        <taxon>Hyphomicrobiales</taxon>
        <taxon>Rhizobiaceae</taxon>
        <taxon>Rhizobium/Agrobacterium group</taxon>
        <taxon>Rhizobium</taxon>
    </lineage>
</organism>
<keyword evidence="1" id="KW-0472">Membrane</keyword>
<dbReference type="AlphaFoldDB" id="A0A7W6CPN6"/>
<comment type="caution">
    <text evidence="2">The sequence shown here is derived from an EMBL/GenBank/DDBJ whole genome shotgun (WGS) entry which is preliminary data.</text>
</comment>
<accession>A0A7W6CPN6</accession>
<dbReference type="Proteomes" id="UP000582090">
    <property type="component" value="Unassembled WGS sequence"/>
</dbReference>
<gene>
    <name evidence="2" type="ORF">GGQ67_002570</name>
</gene>
<reference evidence="2 3" key="1">
    <citation type="submission" date="2020-08" db="EMBL/GenBank/DDBJ databases">
        <title>Genomic Encyclopedia of Type Strains, Phase IV (KMG-IV): sequencing the most valuable type-strain genomes for metagenomic binning, comparative biology and taxonomic classification.</title>
        <authorList>
            <person name="Goeker M."/>
        </authorList>
    </citation>
    <scope>NUCLEOTIDE SEQUENCE [LARGE SCALE GENOMIC DNA]</scope>
    <source>
        <strain evidence="2 3">DSM 26575</strain>
    </source>
</reference>
<evidence type="ECO:0000256" key="1">
    <source>
        <dbReference type="SAM" id="Phobius"/>
    </source>
</evidence>
<keyword evidence="3" id="KW-1185">Reference proteome</keyword>
<keyword evidence="1" id="KW-0812">Transmembrane</keyword>
<name>A0A7W6CPN6_9HYPH</name>
<protein>
    <submittedName>
        <fullName evidence="2">Uncharacterized protein</fullName>
    </submittedName>
</protein>
<dbReference type="EMBL" id="JACIDW010000006">
    <property type="protein sequence ID" value="MBB3964907.1"/>
    <property type="molecule type" value="Genomic_DNA"/>
</dbReference>
<evidence type="ECO:0000313" key="3">
    <source>
        <dbReference type="Proteomes" id="UP000582090"/>
    </source>
</evidence>
<evidence type="ECO:0000313" key="2">
    <source>
        <dbReference type="EMBL" id="MBB3964907.1"/>
    </source>
</evidence>
<sequence>MSYDWNGARLRRTRLMRLTGGAIFLCLAVTVSIMMRL</sequence>
<keyword evidence="1" id="KW-1133">Transmembrane helix</keyword>
<feature type="transmembrane region" description="Helical" evidence="1">
    <location>
        <begin position="15"/>
        <end position="35"/>
    </location>
</feature>